<keyword evidence="7" id="KW-1185">Reference proteome</keyword>
<keyword evidence="1 2" id="KW-0808">Transferase</keyword>
<sequence>MTITASFPRDLLDRTPSSWTHRPDGEPQRALVGSVALDRGGALSEVVIAFRRWGKPTPNLDNVVLVLHALTGDDNVAGADEPDGHRPGWWDGTVGRGAVLDTNRWCVVAANVLGGCNGSTGPSSPAADGRAWGSRFPRITVRDQVRAEVALADVLGIQRFASVIGGSMGGARALEWLVGHPERVASGLVLAVGARASADQIGTQTAQIQAIEADPDWHGGDYYDTGRVPLVGMGIARRFAHLTYRSEAELDERFQNTPQGDEEPLWRGRYAISSYLDHQARKLAVRFDPGSYVALSGSLNHHDVGRGRGGVEAALAGCAVPTVVAGIDSDRLYPLHQQAQIAKHLAAASPLRVIHSQFGHDGFLVEAEAVGKLIAETLTLAERG</sequence>
<feature type="active site" evidence="2 3">
    <location>
        <position position="330"/>
    </location>
</feature>
<dbReference type="AlphaFoldDB" id="E5XSP8"/>
<comment type="function">
    <text evidence="2">Transfers an acetyl group from acetyl-CoA to L-homoserine, forming acetyl-L-homoserine.</text>
</comment>
<comment type="subcellular location">
    <subcellularLocation>
        <location evidence="2">Cytoplasm</location>
    </subcellularLocation>
</comment>
<name>E5XSP8_SEGRC</name>
<evidence type="ECO:0000256" key="2">
    <source>
        <dbReference type="HAMAP-Rule" id="MF_00296"/>
    </source>
</evidence>
<gene>
    <name evidence="2" type="primary">metXA</name>
    <name evidence="6" type="ORF">HMPREF9336_02520</name>
</gene>
<evidence type="ECO:0000313" key="7">
    <source>
        <dbReference type="Proteomes" id="UP000004816"/>
    </source>
</evidence>
<feature type="region of interest" description="Disordered" evidence="4">
    <location>
        <begin position="1"/>
        <end position="27"/>
    </location>
</feature>
<dbReference type="HOGENOM" id="CLU_028760_1_0_11"/>
<comment type="caution">
    <text evidence="6">The sequence shown here is derived from an EMBL/GenBank/DDBJ whole genome shotgun (WGS) entry which is preliminary data.</text>
</comment>
<comment type="subunit">
    <text evidence="2">Homodimer.</text>
</comment>
<feature type="binding site" evidence="2">
    <location>
        <position position="237"/>
    </location>
    <ligand>
        <name>substrate</name>
    </ligand>
</feature>
<dbReference type="InterPro" id="IPR008220">
    <property type="entry name" value="HAT_MetX-like"/>
</dbReference>
<keyword evidence="2" id="KW-0963">Cytoplasm</keyword>
<dbReference type="Proteomes" id="UP000004816">
    <property type="component" value="Unassembled WGS sequence"/>
</dbReference>
<feature type="active site" description="Nucleophile" evidence="2 3">
    <location>
        <position position="167"/>
    </location>
</feature>
<proteinExistence type="inferred from homology"/>
<comment type="similarity">
    <text evidence="2">Belongs to the AB hydrolase superfamily. MetX family.</text>
</comment>
<dbReference type="EMBL" id="ACZI02000002">
    <property type="protein sequence ID" value="EFV12630.1"/>
    <property type="molecule type" value="Genomic_DNA"/>
</dbReference>
<feature type="active site" evidence="2 3">
    <location>
        <position position="360"/>
    </location>
</feature>
<reference evidence="6 7" key="1">
    <citation type="journal article" date="2011" name="Stand. Genomic Sci.">
        <title>High quality draft genome sequence of Segniliparus rugosus CDC 945(T)= (ATCC BAA-974(T)).</title>
        <authorList>
            <person name="Earl A.M."/>
            <person name="Desjardins C.A."/>
            <person name="Fitzgerald M.G."/>
            <person name="Arachchi H.M."/>
            <person name="Zeng Q."/>
            <person name="Mehta T."/>
            <person name="Griggs A."/>
            <person name="Birren B.W."/>
            <person name="Toney N.C."/>
            <person name="Carr J."/>
            <person name="Posey J."/>
            <person name="Butler W.R."/>
        </authorList>
    </citation>
    <scope>NUCLEOTIDE SEQUENCE [LARGE SCALE GENOMIC DNA]</scope>
    <source>
        <strain evidence="7">ATCC BAA-974 / DSM 45345 / CCUG 50838 / CIP 108380 / JCM 13579 / CDC 945</strain>
    </source>
</reference>
<dbReference type="eggNOG" id="COG2021">
    <property type="taxonomic scope" value="Bacteria"/>
</dbReference>
<dbReference type="RefSeq" id="WP_007470909.1">
    <property type="nucleotide sequence ID" value="NZ_KI391953.1"/>
</dbReference>
<evidence type="ECO:0000256" key="1">
    <source>
        <dbReference type="ARBA" id="ARBA00022679"/>
    </source>
</evidence>
<dbReference type="Pfam" id="PF00561">
    <property type="entry name" value="Abhydrolase_1"/>
    <property type="match status" value="1"/>
</dbReference>
<accession>E5XSP8</accession>
<dbReference type="GO" id="GO:0005737">
    <property type="term" value="C:cytoplasm"/>
    <property type="evidence" value="ECO:0007669"/>
    <property type="project" value="UniProtKB-SubCell"/>
</dbReference>
<keyword evidence="2" id="KW-0486">Methionine biosynthesis</keyword>
<evidence type="ECO:0000259" key="5">
    <source>
        <dbReference type="Pfam" id="PF00561"/>
    </source>
</evidence>
<dbReference type="GO" id="GO:0009086">
    <property type="term" value="P:methionine biosynthetic process"/>
    <property type="evidence" value="ECO:0007669"/>
    <property type="project" value="UniProtKB-UniRule"/>
</dbReference>
<comment type="catalytic activity">
    <reaction evidence="2">
        <text>L-homoserine + acetyl-CoA = O-acetyl-L-homoserine + CoA</text>
        <dbReference type="Rhea" id="RHEA:13701"/>
        <dbReference type="ChEBI" id="CHEBI:57287"/>
        <dbReference type="ChEBI" id="CHEBI:57288"/>
        <dbReference type="ChEBI" id="CHEBI:57476"/>
        <dbReference type="ChEBI" id="CHEBI:57716"/>
        <dbReference type="EC" id="2.3.1.31"/>
    </reaction>
</comment>
<dbReference type="GO" id="GO:0004414">
    <property type="term" value="F:homoserine O-acetyltransferase activity"/>
    <property type="evidence" value="ECO:0007669"/>
    <property type="project" value="UniProtKB-UniRule"/>
</dbReference>
<dbReference type="PANTHER" id="PTHR32268">
    <property type="entry name" value="HOMOSERINE O-ACETYLTRANSFERASE"/>
    <property type="match status" value="1"/>
</dbReference>
<keyword evidence="2" id="KW-0028">Amino-acid biosynthesis</keyword>
<organism evidence="6 7">
    <name type="scientific">Segniliparus rugosus (strain ATCC BAA-974 / DSM 45345 / CCUG 50838 / CIP 108380 / JCM 13579 / CDC 945)</name>
    <dbReference type="NCBI Taxonomy" id="679197"/>
    <lineage>
        <taxon>Bacteria</taxon>
        <taxon>Bacillati</taxon>
        <taxon>Actinomycetota</taxon>
        <taxon>Actinomycetes</taxon>
        <taxon>Mycobacteriales</taxon>
        <taxon>Segniliparaceae</taxon>
        <taxon>Segniliparus</taxon>
    </lineage>
</organism>
<dbReference type="InterPro" id="IPR029058">
    <property type="entry name" value="AB_hydrolase_fold"/>
</dbReference>
<dbReference type="InterPro" id="IPR000073">
    <property type="entry name" value="AB_hydrolase_1"/>
</dbReference>
<dbReference type="UniPathway" id="UPA00051">
    <property type="reaction ID" value="UER00074"/>
</dbReference>
<feature type="domain" description="AB hydrolase-1" evidence="5">
    <location>
        <begin position="63"/>
        <end position="366"/>
    </location>
</feature>
<evidence type="ECO:0000256" key="3">
    <source>
        <dbReference type="PIRSR" id="PIRSR000443-1"/>
    </source>
</evidence>
<protein>
    <recommendedName>
        <fullName evidence="2">Homoserine O-acetyltransferase</fullName>
        <shortName evidence="2">HAT</shortName>
        <ecNumber evidence="2">2.3.1.31</ecNumber>
    </recommendedName>
    <alternativeName>
        <fullName evidence="2">Homoserine transacetylase</fullName>
        <shortName evidence="2">HTA</shortName>
    </alternativeName>
</protein>
<dbReference type="PIRSF" id="PIRSF000443">
    <property type="entry name" value="Homoser_Ac_trans"/>
    <property type="match status" value="1"/>
</dbReference>
<dbReference type="NCBIfam" id="TIGR01392">
    <property type="entry name" value="homoserO_Ac_trn"/>
    <property type="match status" value="1"/>
</dbReference>
<evidence type="ECO:0000256" key="4">
    <source>
        <dbReference type="SAM" id="MobiDB-lite"/>
    </source>
</evidence>
<feature type="binding site" evidence="2">
    <location>
        <position position="361"/>
    </location>
    <ligand>
        <name>substrate</name>
    </ligand>
</feature>
<comment type="pathway">
    <text evidence="2">Amino-acid biosynthesis; L-methionine biosynthesis via de novo pathway; O-acetyl-L-homoserine from L-homoserine: step 1/1.</text>
</comment>
<dbReference type="SUPFAM" id="SSF53474">
    <property type="entry name" value="alpha/beta-Hydrolases"/>
    <property type="match status" value="1"/>
</dbReference>
<dbReference type="GO" id="GO:0009092">
    <property type="term" value="P:homoserine metabolic process"/>
    <property type="evidence" value="ECO:0007669"/>
    <property type="project" value="TreeGrafter"/>
</dbReference>
<dbReference type="PANTHER" id="PTHR32268:SF11">
    <property type="entry name" value="HOMOSERINE O-ACETYLTRANSFERASE"/>
    <property type="match status" value="1"/>
</dbReference>
<dbReference type="EC" id="2.3.1.31" evidence="2"/>
<dbReference type="HAMAP" id="MF_00296">
    <property type="entry name" value="MetX_acyltransf"/>
    <property type="match status" value="1"/>
</dbReference>
<dbReference type="NCBIfam" id="NF001209">
    <property type="entry name" value="PRK00175.1"/>
    <property type="match status" value="1"/>
</dbReference>
<dbReference type="STRING" id="679197.HMPREF9336_02520"/>
<comment type="caution">
    <text evidence="2">Lacks conserved residue(s) required for the propagation of feature annotation.</text>
</comment>
<evidence type="ECO:0000313" key="6">
    <source>
        <dbReference type="EMBL" id="EFV12630.1"/>
    </source>
</evidence>
<keyword evidence="2" id="KW-0012">Acyltransferase</keyword>
<dbReference type="Gene3D" id="3.40.50.1820">
    <property type="entry name" value="alpha/beta hydrolase"/>
    <property type="match status" value="1"/>
</dbReference>